<evidence type="ECO:0000313" key="3">
    <source>
        <dbReference type="Proteomes" id="UP000276407"/>
    </source>
</evidence>
<evidence type="ECO:0000313" key="2">
    <source>
        <dbReference type="EMBL" id="AYV57733.1"/>
    </source>
</evidence>
<name>A0AAD0UWQ2_9LEPT</name>
<dbReference type="KEGG" id="lkm:EFP84_19040"/>
<dbReference type="SUPFAM" id="SSF56436">
    <property type="entry name" value="C-type lectin-like"/>
    <property type="match status" value="1"/>
</dbReference>
<dbReference type="InterPro" id="IPR016187">
    <property type="entry name" value="CTDL_fold"/>
</dbReference>
<organism evidence="2 3">
    <name type="scientific">Leptospira kmetyi</name>
    <dbReference type="NCBI Taxonomy" id="408139"/>
    <lineage>
        <taxon>Bacteria</taxon>
        <taxon>Pseudomonadati</taxon>
        <taxon>Spirochaetota</taxon>
        <taxon>Spirochaetia</taxon>
        <taxon>Leptospirales</taxon>
        <taxon>Leptospiraceae</taxon>
        <taxon>Leptospira</taxon>
    </lineage>
</organism>
<protein>
    <submittedName>
        <fullName evidence="2">DUF1554 domain-containing protein</fullName>
    </submittedName>
</protein>
<dbReference type="EMBL" id="CP033615">
    <property type="protein sequence ID" value="AYV57733.1"/>
    <property type="molecule type" value="Genomic_DNA"/>
</dbReference>
<reference evidence="2 3" key="1">
    <citation type="submission" date="2018-11" db="EMBL/GenBank/DDBJ databases">
        <title>Complete genome sequence of Leptospira kmetyi isolate LS 001/16 from soil sample associated with a leptospirosis patient in Kelantan.</title>
        <authorList>
            <person name="Muhammad Yusoff F."/>
            <person name="Muhammad Yusoff S."/>
            <person name="Ahmad M.N."/>
            <person name="Yusof N.Y."/>
            <person name="Aziah I."/>
        </authorList>
    </citation>
    <scope>NUCLEOTIDE SEQUENCE [LARGE SCALE GENOMIC DNA]</scope>
    <source>
        <strain evidence="2 3">LS 001/16</strain>
    </source>
</reference>
<evidence type="ECO:0000259" key="1">
    <source>
        <dbReference type="Pfam" id="PF07588"/>
    </source>
</evidence>
<dbReference type="Proteomes" id="UP000276407">
    <property type="component" value="Chromosome 2"/>
</dbReference>
<dbReference type="Gene3D" id="3.10.100.10">
    <property type="entry name" value="Mannose-Binding Protein A, subunit A"/>
    <property type="match status" value="1"/>
</dbReference>
<proteinExistence type="predicted"/>
<accession>A0AAD0UWQ2</accession>
<dbReference type="InterPro" id="IPR011448">
    <property type="entry name" value="DUF1554"/>
</dbReference>
<dbReference type="InterPro" id="IPR016186">
    <property type="entry name" value="C-type_lectin-like/link_sf"/>
</dbReference>
<dbReference type="Pfam" id="PF07588">
    <property type="entry name" value="DUF1554"/>
    <property type="match status" value="1"/>
</dbReference>
<gene>
    <name evidence="2" type="ORF">EFP84_19040</name>
</gene>
<feature type="domain" description="DUF1554" evidence="1">
    <location>
        <begin position="182"/>
        <end position="318"/>
    </location>
</feature>
<sequence length="343" mass="37480">MPNGLRSNLRFQHSFRFIRKQIHGKNSLRILAMSFGLIVMNCAQAEPIEFDSSHSQIGLILNALIFKSSSIAENSPFFSLEEGRTNSIAIPISSHSNLNKVKIFKESNVMNTLYVPEEANVLGSSEGAKVNVELYANTDLNCENEDLTLHLKDENGSIVGKADVRILDSDKCMFFATAKGAGYDGNLGGVSGADRICQSEKGEFLPGDKNEYRALLGAQYQRKPSLNDDGGMDWPVLRNLRFYIHSNDSSRSQYFFGTSFSVPVNSDGSSGIFSIPLSENLPASVSPSPARIWAGYYSSFTVGMDCAGWTSNQNTVGALTTGVSFSGTYNSCDVRHSILCVRL</sequence>
<dbReference type="AlphaFoldDB" id="A0AAD0UWQ2"/>